<sequence length="125" mass="14511">MCRPTNDMGSTKQHSGVSLASNTLRVKYKTACPSPFRQGLAVHYSRTQGKGSFKRLRAWVDGKLFLYNVTFGLYMLEWWEQILFNMVLLLLLWIALYNCSRMAVQWYERLAIHMANGSHSLLFTK</sequence>
<reference evidence="2" key="1">
    <citation type="journal article" date="2024" name="Proc. Natl. Acad. Sci. U.S.A.">
        <title>Extraordinary preservation of gene collinearity over three hundred million years revealed in homosporous lycophytes.</title>
        <authorList>
            <person name="Li C."/>
            <person name="Wickell D."/>
            <person name="Kuo L.Y."/>
            <person name="Chen X."/>
            <person name="Nie B."/>
            <person name="Liao X."/>
            <person name="Peng D."/>
            <person name="Ji J."/>
            <person name="Jenkins J."/>
            <person name="Williams M."/>
            <person name="Shu S."/>
            <person name="Plott C."/>
            <person name="Barry K."/>
            <person name="Rajasekar S."/>
            <person name="Grimwood J."/>
            <person name="Han X."/>
            <person name="Sun S."/>
            <person name="Hou Z."/>
            <person name="He W."/>
            <person name="Dai G."/>
            <person name="Sun C."/>
            <person name="Schmutz J."/>
            <person name="Leebens-Mack J.H."/>
            <person name="Li F.W."/>
            <person name="Wang L."/>
        </authorList>
    </citation>
    <scope>NUCLEOTIDE SEQUENCE [LARGE SCALE GENOMIC DNA]</scope>
    <source>
        <strain evidence="2">cv. PW_Plant_1</strain>
    </source>
</reference>
<organism evidence="1 2">
    <name type="scientific">Diphasiastrum complanatum</name>
    <name type="common">Issler's clubmoss</name>
    <name type="synonym">Lycopodium complanatum</name>
    <dbReference type="NCBI Taxonomy" id="34168"/>
    <lineage>
        <taxon>Eukaryota</taxon>
        <taxon>Viridiplantae</taxon>
        <taxon>Streptophyta</taxon>
        <taxon>Embryophyta</taxon>
        <taxon>Tracheophyta</taxon>
        <taxon>Lycopodiopsida</taxon>
        <taxon>Lycopodiales</taxon>
        <taxon>Lycopodiaceae</taxon>
        <taxon>Lycopodioideae</taxon>
        <taxon>Diphasiastrum</taxon>
    </lineage>
</organism>
<dbReference type="EMBL" id="CM055098">
    <property type="protein sequence ID" value="KAJ7549267.1"/>
    <property type="molecule type" value="Genomic_DNA"/>
</dbReference>
<gene>
    <name evidence="1" type="ORF">O6H91_07G047000</name>
</gene>
<evidence type="ECO:0000313" key="1">
    <source>
        <dbReference type="EMBL" id="KAJ7549267.1"/>
    </source>
</evidence>
<evidence type="ECO:0000313" key="2">
    <source>
        <dbReference type="Proteomes" id="UP001162992"/>
    </source>
</evidence>
<accession>A0ACC2D4T0</accession>
<proteinExistence type="predicted"/>
<name>A0ACC2D4T0_DIPCM</name>
<protein>
    <submittedName>
        <fullName evidence="1">Uncharacterized protein</fullName>
    </submittedName>
</protein>
<comment type="caution">
    <text evidence="1">The sequence shown here is derived from an EMBL/GenBank/DDBJ whole genome shotgun (WGS) entry which is preliminary data.</text>
</comment>
<keyword evidence="2" id="KW-1185">Reference proteome</keyword>
<dbReference type="Proteomes" id="UP001162992">
    <property type="component" value="Chromosome 7"/>
</dbReference>